<evidence type="ECO:0000256" key="4">
    <source>
        <dbReference type="ARBA" id="ARBA00022692"/>
    </source>
</evidence>
<comment type="caution">
    <text evidence="9">The sequence shown here is derived from an EMBL/GenBank/DDBJ whole genome shotgun (WGS) entry which is preliminary data.</text>
</comment>
<dbReference type="PANTHER" id="PTHR32089:SF112">
    <property type="entry name" value="LYSOZYME-LIKE PROTEIN-RELATED"/>
    <property type="match status" value="1"/>
</dbReference>
<evidence type="ECO:0000259" key="8">
    <source>
        <dbReference type="Pfam" id="PF02743"/>
    </source>
</evidence>
<dbReference type="GO" id="GO:0006935">
    <property type="term" value="P:chemotaxis"/>
    <property type="evidence" value="ECO:0007669"/>
    <property type="project" value="UniProtKB-KW"/>
</dbReference>
<dbReference type="RefSeq" id="WP_138109877.1">
    <property type="nucleotide sequence ID" value="NZ_JRPR02000005.1"/>
</dbReference>
<dbReference type="OrthoDB" id="5348717at2"/>
<keyword evidence="10" id="KW-1185">Reference proteome</keyword>
<keyword evidence="3" id="KW-0145">Chemotaxis</keyword>
<keyword evidence="2" id="KW-1003">Cell membrane</keyword>
<feature type="transmembrane region" description="Helical" evidence="7">
    <location>
        <begin position="12"/>
        <end position="31"/>
    </location>
</feature>
<dbReference type="Pfam" id="PF02743">
    <property type="entry name" value="dCache_1"/>
    <property type="match status" value="1"/>
</dbReference>
<evidence type="ECO:0000256" key="2">
    <source>
        <dbReference type="ARBA" id="ARBA00022475"/>
    </source>
</evidence>
<proteinExistence type="predicted"/>
<dbReference type="CDD" id="cd12913">
    <property type="entry name" value="PDC1_MCP_like"/>
    <property type="match status" value="1"/>
</dbReference>
<dbReference type="GO" id="GO:0005886">
    <property type="term" value="C:plasma membrane"/>
    <property type="evidence" value="ECO:0007669"/>
    <property type="project" value="UniProtKB-SubCell"/>
</dbReference>
<feature type="transmembrane region" description="Helical" evidence="7">
    <location>
        <begin position="293"/>
        <end position="315"/>
    </location>
</feature>
<reference evidence="9 10" key="1">
    <citation type="journal article" date="2014" name="Genome Announc.">
        <title>Draft genome sequences of eight enterohepatic helicobacter species isolated from both laboratory and wild rodents.</title>
        <authorList>
            <person name="Sheh A."/>
            <person name="Shen Z."/>
            <person name="Fox J.G."/>
        </authorList>
    </citation>
    <scope>NUCLEOTIDE SEQUENCE [LARGE SCALE GENOMIC DNA]</scope>
    <source>
        <strain evidence="9 10">MIT 09-6949</strain>
    </source>
</reference>
<feature type="domain" description="Cache" evidence="8">
    <location>
        <begin position="87"/>
        <end position="278"/>
    </location>
</feature>
<accession>A0A4U8T921</accession>
<evidence type="ECO:0000313" key="9">
    <source>
        <dbReference type="EMBL" id="TLD96239.1"/>
    </source>
</evidence>
<gene>
    <name evidence="9" type="ORF">LS71_007155</name>
</gene>
<dbReference type="Gene3D" id="3.30.450.20">
    <property type="entry name" value="PAS domain"/>
    <property type="match status" value="2"/>
</dbReference>
<keyword evidence="4 7" id="KW-0812">Transmembrane</keyword>
<dbReference type="Gene3D" id="1.20.120.1530">
    <property type="match status" value="1"/>
</dbReference>
<evidence type="ECO:0000256" key="5">
    <source>
        <dbReference type="ARBA" id="ARBA00022989"/>
    </source>
</evidence>
<evidence type="ECO:0000256" key="6">
    <source>
        <dbReference type="ARBA" id="ARBA00023136"/>
    </source>
</evidence>
<dbReference type="InterPro" id="IPR029151">
    <property type="entry name" value="Sensor-like_sf"/>
</dbReference>
<protein>
    <submittedName>
        <fullName evidence="9">Methyl-accepting chemotaxis protein</fullName>
    </submittedName>
</protein>
<feature type="non-terminal residue" evidence="9">
    <location>
        <position position="507"/>
    </location>
</feature>
<evidence type="ECO:0000256" key="7">
    <source>
        <dbReference type="SAM" id="Phobius"/>
    </source>
</evidence>
<evidence type="ECO:0000313" key="10">
    <source>
        <dbReference type="Proteomes" id="UP000029733"/>
    </source>
</evidence>
<name>A0A4U8T921_9HELI</name>
<keyword evidence="5 7" id="KW-1133">Transmembrane helix</keyword>
<dbReference type="STRING" id="1677920.LS71_08165"/>
<dbReference type="CDD" id="cd12912">
    <property type="entry name" value="PDC2_MCP_like"/>
    <property type="match status" value="1"/>
</dbReference>
<dbReference type="PANTHER" id="PTHR32089">
    <property type="entry name" value="METHYL-ACCEPTING CHEMOTAXIS PROTEIN MCPB"/>
    <property type="match status" value="1"/>
</dbReference>
<comment type="subcellular location">
    <subcellularLocation>
        <location evidence="1">Cell membrane</location>
        <topology evidence="1">Multi-pass membrane protein</topology>
    </subcellularLocation>
</comment>
<dbReference type="InterPro" id="IPR033479">
    <property type="entry name" value="dCache_1"/>
</dbReference>
<dbReference type="EMBL" id="JRPR02000005">
    <property type="protein sequence ID" value="TLD96239.1"/>
    <property type="molecule type" value="Genomic_DNA"/>
</dbReference>
<evidence type="ECO:0000256" key="3">
    <source>
        <dbReference type="ARBA" id="ARBA00022500"/>
    </source>
</evidence>
<dbReference type="SUPFAM" id="SSF103190">
    <property type="entry name" value="Sensory domain-like"/>
    <property type="match status" value="1"/>
</dbReference>
<sequence length="507" mass="55695">MFKSLSLGSKLVACVTAIFVIIIGSVSYFNYRQNSHEINDLYTGIQQGGLDASYNTINITMNIEAKSHLQAIAKNLLNISHDNILAQRALLKTAMEITNYPLIFVAYEDGGVIMPGNNNEKLNEWDKPSVDFRTREWYVKTKQSGKAGEIVVSVYKAVGGATDGMAVSTATMPLIENGKFVGVLAFDIDVDEFQSRLNANKRKQLPSMGIFITDEKGHIFSHEDKKLVNIDGTNTTPIEQAINAALAKSKEGKVEYEMNGVPKIGYYKQMPFGWTIVATAETHDYTDALDDNLLSASFVAIIALIIGAAVLYLFIKKLISPVGQIKTLLLGFFKYLNYEVKDAPKALIINSKDEIGDMADAINRNIERTKKHIEQDNALVADSLKAIDAAKAGSATLRIELTGSNPSLNRLKDSVNELLELLCTAIGRDLHELNRVFDSYIKLDFSTSVKNASGRVEEVTNSLGKEIREMLKTSASFANTLSTEAKTLQEAVNNLTNLTNAQASSLE</sequence>
<keyword evidence="6 7" id="KW-0472">Membrane</keyword>
<dbReference type="Proteomes" id="UP000029733">
    <property type="component" value="Unassembled WGS sequence"/>
</dbReference>
<dbReference type="AlphaFoldDB" id="A0A4U8T921"/>
<organism evidence="9 10">
    <name type="scientific">Helicobacter jaachi</name>
    <dbReference type="NCBI Taxonomy" id="1677920"/>
    <lineage>
        <taxon>Bacteria</taxon>
        <taxon>Pseudomonadati</taxon>
        <taxon>Campylobacterota</taxon>
        <taxon>Epsilonproteobacteria</taxon>
        <taxon>Campylobacterales</taxon>
        <taxon>Helicobacteraceae</taxon>
        <taxon>Helicobacter</taxon>
    </lineage>
</organism>
<evidence type="ECO:0000256" key="1">
    <source>
        <dbReference type="ARBA" id="ARBA00004651"/>
    </source>
</evidence>